<dbReference type="PANTHER" id="PTHR30288">
    <property type="entry name" value="FLAGELLAR CAP/ASSEMBLY PROTEIN FLID"/>
    <property type="match status" value="1"/>
</dbReference>
<organism evidence="8 9">
    <name type="scientific">Rubrivirga litoralis</name>
    <dbReference type="NCBI Taxonomy" id="3075598"/>
    <lineage>
        <taxon>Bacteria</taxon>
        <taxon>Pseudomonadati</taxon>
        <taxon>Rhodothermota</taxon>
        <taxon>Rhodothermia</taxon>
        <taxon>Rhodothermales</taxon>
        <taxon>Rubricoccaceae</taxon>
        <taxon>Rubrivirga</taxon>
    </lineage>
</organism>
<comment type="similarity">
    <text evidence="1 5">Belongs to the FliD family.</text>
</comment>
<proteinExistence type="inferred from homology"/>
<keyword evidence="4 5" id="KW-0975">Bacterial flagellum</keyword>
<comment type="function">
    <text evidence="5">Required for morphogenesis and for the elongation of the flagellar filament by facilitating polymerization of the flagellin monomers at the tip of growing filament. Forms a capping structure, which prevents flagellin subunits (transported through the central channel of the flagellum) from leaking out without polymerization at the distal end.</text>
</comment>
<comment type="caution">
    <text evidence="8">The sequence shown here is derived from an EMBL/GenBank/DDBJ whole genome shotgun (WGS) entry which is preliminary data.</text>
</comment>
<dbReference type="RefSeq" id="WP_311664161.1">
    <property type="nucleotide sequence ID" value="NZ_JAVRHT010000026.1"/>
</dbReference>
<keyword evidence="3 5" id="KW-0175">Coiled coil</keyword>
<accession>A0ABU3BST9</accession>
<evidence type="ECO:0000256" key="5">
    <source>
        <dbReference type="RuleBase" id="RU362066"/>
    </source>
</evidence>
<dbReference type="InterPro" id="IPR003481">
    <property type="entry name" value="FliD_N"/>
</dbReference>
<evidence type="ECO:0000259" key="6">
    <source>
        <dbReference type="Pfam" id="PF02465"/>
    </source>
</evidence>
<evidence type="ECO:0000256" key="2">
    <source>
        <dbReference type="ARBA" id="ARBA00011255"/>
    </source>
</evidence>
<dbReference type="Pfam" id="PF02465">
    <property type="entry name" value="FliD_N"/>
    <property type="match status" value="1"/>
</dbReference>
<evidence type="ECO:0000259" key="7">
    <source>
        <dbReference type="Pfam" id="PF07195"/>
    </source>
</evidence>
<keyword evidence="8" id="KW-0966">Cell projection</keyword>
<keyword evidence="8" id="KW-0282">Flagellum</keyword>
<evidence type="ECO:0000313" key="8">
    <source>
        <dbReference type="EMBL" id="MDT0632351.1"/>
    </source>
</evidence>
<dbReference type="EMBL" id="JAVRHT010000026">
    <property type="protein sequence ID" value="MDT0632351.1"/>
    <property type="molecule type" value="Genomic_DNA"/>
</dbReference>
<dbReference type="InterPro" id="IPR040026">
    <property type="entry name" value="FliD"/>
</dbReference>
<feature type="domain" description="Flagellar hook-associated protein 2 C-terminal" evidence="7">
    <location>
        <begin position="259"/>
        <end position="479"/>
    </location>
</feature>
<keyword evidence="5" id="KW-0964">Secreted</keyword>
<comment type="subcellular location">
    <subcellularLocation>
        <location evidence="5">Secreted</location>
    </subcellularLocation>
    <subcellularLocation>
        <location evidence="5">Bacterial flagellum</location>
    </subcellularLocation>
</comment>
<dbReference type="PANTHER" id="PTHR30288:SF0">
    <property type="entry name" value="FLAGELLAR HOOK-ASSOCIATED PROTEIN 2"/>
    <property type="match status" value="1"/>
</dbReference>
<keyword evidence="9" id="KW-1185">Reference proteome</keyword>
<evidence type="ECO:0000313" key="9">
    <source>
        <dbReference type="Proteomes" id="UP001267426"/>
    </source>
</evidence>
<feature type="coiled-coil region" evidence="5">
    <location>
        <begin position="455"/>
        <end position="482"/>
    </location>
</feature>
<name>A0ABU3BST9_9BACT</name>
<comment type="subunit">
    <text evidence="2 5">Homopentamer.</text>
</comment>
<sequence>MPIRAYNSGDPYETLIAQMVSIERQPQLALKVERSNQSVFKGVLSDFDRSLSALDSALKGLTDTLANPFAARSSSVPDDAGFGVEVSDEAAPGSHTIAVRRLATADRRVSRQFDAGGTVLRDFFDANGPQTFELTVASPTADDAGRRVALPVTVDPTGATDAEVLAEVQKAIAGATDAAVADGTLEKRGHGAGASVVNETSETARLSLRSGETGFANRLGFADSDNGLLALLDVGGGAVASGTGGGAVTAVGTGDADSALNAQFDLDGLTLYRSANTVDDALGGVTLSLDRVGDETAFRVGADGDASKQEVEDFIEKYNAALTFIARKTDINPEKGTRGDFAGDSAVRGLRFGMRNDLAGDVAGQPPGLGRLSDLGIEVQDDGTLKLVDTQALQAAVERDPSSVQRLFAAEDGGLGTRLRDRLDAFLGTGGIVDARERVVDARTKRLDARIASWDDRLSQREDQLRQQYAKLQETLSLLQGQQQSLSSFFYGGGY</sequence>
<dbReference type="InterPro" id="IPR010809">
    <property type="entry name" value="FliD_C"/>
</dbReference>
<feature type="domain" description="Flagellar hook-associated protein 2 N-terminal" evidence="6">
    <location>
        <begin position="9"/>
        <end position="106"/>
    </location>
</feature>
<dbReference type="Pfam" id="PF07195">
    <property type="entry name" value="FliD_C"/>
    <property type="match status" value="1"/>
</dbReference>
<evidence type="ECO:0000256" key="1">
    <source>
        <dbReference type="ARBA" id="ARBA00009764"/>
    </source>
</evidence>
<evidence type="ECO:0000256" key="3">
    <source>
        <dbReference type="ARBA" id="ARBA00023054"/>
    </source>
</evidence>
<keyword evidence="8" id="KW-0969">Cilium</keyword>
<dbReference type="Proteomes" id="UP001267426">
    <property type="component" value="Unassembled WGS sequence"/>
</dbReference>
<evidence type="ECO:0000256" key="4">
    <source>
        <dbReference type="ARBA" id="ARBA00023143"/>
    </source>
</evidence>
<gene>
    <name evidence="8" type="primary">fliD</name>
    <name evidence="8" type="ORF">RM540_11385</name>
</gene>
<reference evidence="8 9" key="1">
    <citation type="submission" date="2023-09" db="EMBL/GenBank/DDBJ databases">
        <authorList>
            <person name="Rey-Velasco X."/>
        </authorList>
    </citation>
    <scope>NUCLEOTIDE SEQUENCE [LARGE SCALE GENOMIC DNA]</scope>
    <source>
        <strain evidence="8 9">F394</strain>
    </source>
</reference>
<protein>
    <recommendedName>
        <fullName evidence="5">Flagellar hook-associated protein 2</fullName>
        <shortName evidence="5">HAP2</shortName>
    </recommendedName>
    <alternativeName>
        <fullName evidence="5">Flagellar cap protein</fullName>
    </alternativeName>
</protein>